<dbReference type="EMBL" id="NPDY01000007">
    <property type="protein sequence ID" value="PJZ69713.1"/>
    <property type="molecule type" value="Genomic_DNA"/>
</dbReference>
<sequence>MSRVTAIISRTFFISITVLLFLSKSIYADVIYLNDGRIFLGKVKEYGEEHVVIENDGEHEKIAGSSITNIVLGFEGDSFCYQTRSDDTVICEKELYASDTSGKLYLSEPKTESIETLSFEEIREFEIKPKDSLNPFKNLQPGWKLSIKLKNGSISTGTVTSISKNKLLFNVSKKTYAITRNQIQSIVHRKEDEPKVGPDSNQYSFSDFILPGAYQYRRRDQFLGISYVSLLTSLTIAAGYEYSRGRQERKKDEERLDQLLLFNQSLLMLNYSNYETYSKHYNNNHGLLAGIAFLFLVNSLDILLWKPNLPVKLSFYVTPEIGKLERPNSSGPKVFENPFGLSQISFSLSHSF</sequence>
<keyword evidence="1" id="KW-0812">Transmembrane</keyword>
<dbReference type="EMBL" id="NPDZ01000006">
    <property type="protein sequence ID" value="PJZ73072.1"/>
    <property type="molecule type" value="Genomic_DNA"/>
</dbReference>
<evidence type="ECO:0000256" key="1">
    <source>
        <dbReference type="SAM" id="Phobius"/>
    </source>
</evidence>
<evidence type="ECO:0000313" key="2">
    <source>
        <dbReference type="EMBL" id="PJZ69713.1"/>
    </source>
</evidence>
<organism evidence="3 5">
    <name type="scientific">Leptospira perolatii</name>
    <dbReference type="NCBI Taxonomy" id="2023191"/>
    <lineage>
        <taxon>Bacteria</taxon>
        <taxon>Pseudomonadati</taxon>
        <taxon>Spirochaetota</taxon>
        <taxon>Spirochaetia</taxon>
        <taxon>Leptospirales</taxon>
        <taxon>Leptospiraceae</taxon>
        <taxon>Leptospira</taxon>
    </lineage>
</organism>
<keyword evidence="4" id="KW-1185">Reference proteome</keyword>
<name>A0A2M9ZLW2_9LEPT</name>
<evidence type="ECO:0000313" key="4">
    <source>
        <dbReference type="Proteomes" id="UP000231962"/>
    </source>
</evidence>
<evidence type="ECO:0000313" key="3">
    <source>
        <dbReference type="EMBL" id="PJZ73072.1"/>
    </source>
</evidence>
<reference evidence="4 5" key="1">
    <citation type="submission" date="2017-07" db="EMBL/GenBank/DDBJ databases">
        <title>Leptospira spp. isolated from tropical soils.</title>
        <authorList>
            <person name="Thibeaux R."/>
            <person name="Iraola G."/>
            <person name="Ferres I."/>
            <person name="Bierque E."/>
            <person name="Girault D."/>
            <person name="Soupe-Gilbert M.-E."/>
            <person name="Picardeau M."/>
            <person name="Goarant C."/>
        </authorList>
    </citation>
    <scope>NUCLEOTIDE SEQUENCE [LARGE SCALE GENOMIC DNA]</scope>
    <source>
        <strain evidence="3 5">FH1-B-B1</strain>
        <strain evidence="2 4">FH1-B-C1</strain>
    </source>
</reference>
<gene>
    <name evidence="2" type="ORF">CH360_08945</name>
    <name evidence="3" type="ORF">CH373_11290</name>
</gene>
<protein>
    <recommendedName>
        <fullName evidence="6">DUF5683 domain-containing protein</fullName>
    </recommendedName>
</protein>
<evidence type="ECO:0008006" key="6">
    <source>
        <dbReference type="Google" id="ProtNLM"/>
    </source>
</evidence>
<feature type="transmembrane region" description="Helical" evidence="1">
    <location>
        <begin position="286"/>
        <end position="305"/>
    </location>
</feature>
<accession>A0A2M9ZLW2</accession>
<keyword evidence="1" id="KW-0472">Membrane</keyword>
<dbReference type="NCBIfam" id="NF047503">
    <property type="entry name" value="LB_137_fam"/>
    <property type="match status" value="1"/>
</dbReference>
<dbReference type="RefSeq" id="WP_100713694.1">
    <property type="nucleotide sequence ID" value="NZ_NPDY01000007.1"/>
</dbReference>
<evidence type="ECO:0000313" key="5">
    <source>
        <dbReference type="Proteomes" id="UP000231990"/>
    </source>
</evidence>
<feature type="transmembrane region" description="Helical" evidence="1">
    <location>
        <begin position="222"/>
        <end position="243"/>
    </location>
</feature>
<dbReference type="AlphaFoldDB" id="A0A2M9ZLW2"/>
<comment type="caution">
    <text evidence="3">The sequence shown here is derived from an EMBL/GenBank/DDBJ whole genome shotgun (WGS) entry which is preliminary data.</text>
</comment>
<dbReference type="Proteomes" id="UP000231990">
    <property type="component" value="Unassembled WGS sequence"/>
</dbReference>
<keyword evidence="1" id="KW-1133">Transmembrane helix</keyword>
<dbReference type="Proteomes" id="UP000231962">
    <property type="component" value="Unassembled WGS sequence"/>
</dbReference>
<proteinExistence type="predicted"/>